<evidence type="ECO:0000256" key="1">
    <source>
        <dbReference type="SAM" id="MobiDB-lite"/>
    </source>
</evidence>
<keyword evidence="3" id="KW-1185">Reference proteome</keyword>
<proteinExistence type="predicted"/>
<gene>
    <name evidence="2" type="ORF">ACFPJ6_09565</name>
</gene>
<dbReference type="Proteomes" id="UP001596122">
    <property type="component" value="Unassembled WGS sequence"/>
</dbReference>
<dbReference type="EMBL" id="JBHSLD010000007">
    <property type="protein sequence ID" value="MFC5381039.1"/>
    <property type="molecule type" value="Genomic_DNA"/>
</dbReference>
<dbReference type="RefSeq" id="WP_340270940.1">
    <property type="nucleotide sequence ID" value="NZ_JBBEOG010000008.1"/>
</dbReference>
<feature type="region of interest" description="Disordered" evidence="1">
    <location>
        <begin position="153"/>
        <end position="215"/>
    </location>
</feature>
<evidence type="ECO:0000313" key="3">
    <source>
        <dbReference type="Proteomes" id="UP001596122"/>
    </source>
</evidence>
<evidence type="ECO:0008006" key="4">
    <source>
        <dbReference type="Google" id="ProtNLM"/>
    </source>
</evidence>
<evidence type="ECO:0000313" key="2">
    <source>
        <dbReference type="EMBL" id="MFC5381039.1"/>
    </source>
</evidence>
<organism evidence="2 3">
    <name type="scientific">Aquipuribacter nitratireducens</name>
    <dbReference type="NCBI Taxonomy" id="650104"/>
    <lineage>
        <taxon>Bacteria</taxon>
        <taxon>Bacillati</taxon>
        <taxon>Actinomycetota</taxon>
        <taxon>Actinomycetes</taxon>
        <taxon>Micrococcales</taxon>
        <taxon>Intrasporangiaceae</taxon>
        <taxon>Aquipuribacter</taxon>
    </lineage>
</organism>
<feature type="compositionally biased region" description="Acidic residues" evidence="1">
    <location>
        <begin position="199"/>
        <end position="208"/>
    </location>
</feature>
<reference evidence="3" key="1">
    <citation type="journal article" date="2019" name="Int. J. Syst. Evol. Microbiol.">
        <title>The Global Catalogue of Microorganisms (GCM) 10K type strain sequencing project: providing services to taxonomists for standard genome sequencing and annotation.</title>
        <authorList>
            <consortium name="The Broad Institute Genomics Platform"/>
            <consortium name="The Broad Institute Genome Sequencing Center for Infectious Disease"/>
            <person name="Wu L."/>
            <person name="Ma J."/>
        </authorList>
    </citation>
    <scope>NUCLEOTIDE SEQUENCE [LARGE SCALE GENOMIC DNA]</scope>
    <source>
        <strain evidence="3">CCUG 43114</strain>
    </source>
</reference>
<protein>
    <recommendedName>
        <fullName evidence="4">DNA modification methylase</fullName>
    </recommendedName>
</protein>
<name>A0ABW0GMD0_9MICO</name>
<comment type="caution">
    <text evidence="2">The sequence shown here is derived from an EMBL/GenBank/DDBJ whole genome shotgun (WGS) entry which is preliminary data.</text>
</comment>
<dbReference type="PROSITE" id="PS51257">
    <property type="entry name" value="PROKAR_LIPOPROTEIN"/>
    <property type="match status" value="1"/>
</dbReference>
<accession>A0ABW0GMD0</accession>
<sequence>MMSPSRPAARTRSSRRLVVGAGALAAATLLGGCSFWSPDVTLEPYSASDGINADLGDVLVRNVLVVSDGEGEPGVVAGALVSRSDEATDVLLEVGGSSIVVELDAGESVLLGTPDGEQVVVDSVDGAPGSYVDLRVTNEATGAVTLQVPVQLPEGPYEGITPPPAAGQPGEDSTDPDAGVVEPTGEPTGEATGEATGEPTDEALEPSEEPSPATS</sequence>